<protein>
    <submittedName>
        <fullName evidence="2">Uncharacterized protein</fullName>
    </submittedName>
</protein>
<keyword evidence="1" id="KW-1133">Transmembrane helix</keyword>
<keyword evidence="3" id="KW-1185">Reference proteome</keyword>
<evidence type="ECO:0000256" key="1">
    <source>
        <dbReference type="SAM" id="Phobius"/>
    </source>
</evidence>
<proteinExistence type="predicted"/>
<evidence type="ECO:0000313" key="3">
    <source>
        <dbReference type="Proteomes" id="UP001303902"/>
    </source>
</evidence>
<sequence>MNRSNIEAVVILLLLLLIASLGLDIQFNLVESYFNSFIGFINVVVMGILTFYIFKVNKEVADINKINLEISKKQLIYIHTNDTNALIGKLDQYLNNNNVLLLFSLPHIAYDNKREYLLRTFDENIIVSSEISIEELLPKQIDAEIRLKTNFNQMLIDKEIERKNQIDYLFSLSIPNSVYARYKMKDVFAARDQLNLFKEDVDFYRFKNNFQIVNSLIDIVEVLLAKYNDESIDKLVPQCKLSNGHATQIMLFTLQIKEQLKNLRYIIIEEQSQYKKDLN</sequence>
<name>A0ABZ0L718_9BACL</name>
<dbReference type="RefSeq" id="WP_317969313.1">
    <property type="nucleotide sequence ID" value="NZ_CP129118.1"/>
</dbReference>
<keyword evidence="1" id="KW-0812">Transmembrane</keyword>
<evidence type="ECO:0000313" key="2">
    <source>
        <dbReference type="EMBL" id="WOV88357.1"/>
    </source>
</evidence>
<dbReference type="EMBL" id="CP129118">
    <property type="protein sequence ID" value="WOV88357.1"/>
    <property type="molecule type" value="Genomic_DNA"/>
</dbReference>
<keyword evidence="1" id="KW-0472">Membrane</keyword>
<gene>
    <name evidence="2" type="ORF">QWT69_04330</name>
</gene>
<accession>A0ABZ0L718</accession>
<reference evidence="2 3" key="1">
    <citation type="submission" date="2023-06" db="EMBL/GenBank/DDBJ databases">
        <title>Sporosarcina sp. nov., isolated from Korean tranditional fermented seafood 'Jeotgal'.</title>
        <authorList>
            <person name="Yang A.I."/>
            <person name="Shin N.-R."/>
        </authorList>
    </citation>
    <scope>NUCLEOTIDE SEQUENCE [LARGE SCALE GENOMIC DNA]</scope>
    <source>
        <strain evidence="2 3">T2O-4</strain>
    </source>
</reference>
<dbReference type="Proteomes" id="UP001303902">
    <property type="component" value="Chromosome"/>
</dbReference>
<feature type="transmembrane region" description="Helical" evidence="1">
    <location>
        <begin position="32"/>
        <end position="54"/>
    </location>
</feature>
<organism evidence="2 3">
    <name type="scientific">Sporosarcina oncorhynchi</name>
    <dbReference type="NCBI Taxonomy" id="3056444"/>
    <lineage>
        <taxon>Bacteria</taxon>
        <taxon>Bacillati</taxon>
        <taxon>Bacillota</taxon>
        <taxon>Bacilli</taxon>
        <taxon>Bacillales</taxon>
        <taxon>Caryophanaceae</taxon>
        <taxon>Sporosarcina</taxon>
    </lineage>
</organism>